<dbReference type="Gene3D" id="3.40.50.150">
    <property type="entry name" value="Vaccinia Virus protein VP39"/>
    <property type="match status" value="1"/>
</dbReference>
<feature type="domain" description="Methyltransferase" evidence="2">
    <location>
        <begin position="40"/>
        <end position="134"/>
    </location>
</feature>
<accession>A0A4R3MWE8</accession>
<dbReference type="AlphaFoldDB" id="A0A4R3MWE8"/>
<dbReference type="InterPro" id="IPR029063">
    <property type="entry name" value="SAM-dependent_MTases_sf"/>
</dbReference>
<dbReference type="GO" id="GO:0032259">
    <property type="term" value="P:methylation"/>
    <property type="evidence" value="ECO:0007669"/>
    <property type="project" value="UniProtKB-KW"/>
</dbReference>
<dbReference type="CDD" id="cd02440">
    <property type="entry name" value="AdoMet_MTases"/>
    <property type="match status" value="1"/>
</dbReference>
<reference evidence="3 4" key="1">
    <citation type="submission" date="2019-03" db="EMBL/GenBank/DDBJ databases">
        <title>Genomic Encyclopedia of Type Strains, Phase IV (KMG-IV): sequencing the most valuable type-strain genomes for metagenomic binning, comparative biology and taxonomic classification.</title>
        <authorList>
            <person name="Goeker M."/>
        </authorList>
    </citation>
    <scope>NUCLEOTIDE SEQUENCE [LARGE SCALE GENOMIC DNA]</scope>
    <source>
        <strain evidence="3 4">DSM 25894</strain>
    </source>
</reference>
<dbReference type="InterPro" id="IPR041698">
    <property type="entry name" value="Methyltransf_25"/>
</dbReference>
<sequence length="242" mass="28386">MNFFDLVNISEKYMKVINPSSPEKILKVGEIVKVDQSSRVLDVGAGFGETLALWGKHFQISGIGVDIRPYARERAEARFKELNLEDRLEFVCMDGKQFKTDEKFDVVACLGATFIYGDFKRTLQTLEAMMKDEGRAVIGERYLSRSDAPESLQKEAQTEYELLKDIRESGFELEYIIRSSQDEWDRYICDNWYGLIKWLEHHPDHPEKQEVLDFLHEHQADYLQFEREFTGWAIYIMRKSLC</sequence>
<keyword evidence="1 3" id="KW-0808">Transferase</keyword>
<dbReference type="EMBL" id="SMAN01000012">
    <property type="protein sequence ID" value="TCT20898.1"/>
    <property type="molecule type" value="Genomic_DNA"/>
</dbReference>
<gene>
    <name evidence="3" type="ORF">EDD68_11226</name>
</gene>
<evidence type="ECO:0000313" key="4">
    <source>
        <dbReference type="Proteomes" id="UP000294650"/>
    </source>
</evidence>
<dbReference type="PANTHER" id="PTHR43861">
    <property type="entry name" value="TRANS-ACONITATE 2-METHYLTRANSFERASE-RELATED"/>
    <property type="match status" value="1"/>
</dbReference>
<dbReference type="GO" id="GO:0008168">
    <property type="term" value="F:methyltransferase activity"/>
    <property type="evidence" value="ECO:0007669"/>
    <property type="project" value="UniProtKB-KW"/>
</dbReference>
<dbReference type="RefSeq" id="WP_165902126.1">
    <property type="nucleotide sequence ID" value="NZ_SMAN01000012.1"/>
</dbReference>
<comment type="caution">
    <text evidence="3">The sequence shown here is derived from an EMBL/GenBank/DDBJ whole genome shotgun (WGS) entry which is preliminary data.</text>
</comment>
<keyword evidence="3" id="KW-0489">Methyltransferase</keyword>
<dbReference type="Proteomes" id="UP000294650">
    <property type="component" value="Unassembled WGS sequence"/>
</dbReference>
<protein>
    <submittedName>
        <fullName evidence="3">Methyltransferase family protein</fullName>
    </submittedName>
</protein>
<evidence type="ECO:0000259" key="2">
    <source>
        <dbReference type="Pfam" id="PF13649"/>
    </source>
</evidence>
<organism evidence="3 4">
    <name type="scientific">Melghiribacillus thermohalophilus</name>
    <dbReference type="NCBI Taxonomy" id="1324956"/>
    <lineage>
        <taxon>Bacteria</taxon>
        <taxon>Bacillati</taxon>
        <taxon>Bacillota</taxon>
        <taxon>Bacilli</taxon>
        <taxon>Bacillales</taxon>
        <taxon>Bacillaceae</taxon>
        <taxon>Melghiribacillus</taxon>
    </lineage>
</organism>
<dbReference type="SUPFAM" id="SSF53335">
    <property type="entry name" value="S-adenosyl-L-methionine-dependent methyltransferases"/>
    <property type="match status" value="1"/>
</dbReference>
<evidence type="ECO:0000256" key="1">
    <source>
        <dbReference type="ARBA" id="ARBA00022679"/>
    </source>
</evidence>
<evidence type="ECO:0000313" key="3">
    <source>
        <dbReference type="EMBL" id="TCT20898.1"/>
    </source>
</evidence>
<proteinExistence type="predicted"/>
<dbReference type="Pfam" id="PF13649">
    <property type="entry name" value="Methyltransf_25"/>
    <property type="match status" value="1"/>
</dbReference>
<name>A0A4R3MWE8_9BACI</name>
<keyword evidence="4" id="KW-1185">Reference proteome</keyword>